<organism evidence="12 13">
    <name type="scientific">Paenibacillus oceani</name>
    <dbReference type="NCBI Taxonomy" id="2772510"/>
    <lineage>
        <taxon>Bacteria</taxon>
        <taxon>Bacillati</taxon>
        <taxon>Bacillota</taxon>
        <taxon>Bacilli</taxon>
        <taxon>Bacillales</taxon>
        <taxon>Paenibacillaceae</taxon>
        <taxon>Paenibacillus</taxon>
    </lineage>
</organism>
<keyword evidence="6" id="KW-0460">Magnesium</keyword>
<evidence type="ECO:0000256" key="7">
    <source>
        <dbReference type="ARBA" id="ARBA00023134"/>
    </source>
</evidence>
<dbReference type="InterPro" id="IPR019987">
    <property type="entry name" value="GTP-bd_ribosome_bio_YsxC"/>
</dbReference>
<dbReference type="PANTHER" id="PTHR11649:SF13">
    <property type="entry name" value="ENGB-TYPE G DOMAIN-CONTAINING PROTEIN"/>
    <property type="match status" value="1"/>
</dbReference>
<keyword evidence="4" id="KW-0479">Metal-binding</keyword>
<dbReference type="InterPro" id="IPR006073">
    <property type="entry name" value="GTP-bd"/>
</dbReference>
<dbReference type="NCBIfam" id="TIGR03598">
    <property type="entry name" value="GTPase_YsxC"/>
    <property type="match status" value="1"/>
</dbReference>
<keyword evidence="3 10" id="KW-0132">Cell division</keyword>
<comment type="caution">
    <text evidence="12">The sequence shown here is derived from an EMBL/GenBank/DDBJ whole genome shotgun (WGS) entry which is preliminary data.</text>
</comment>
<evidence type="ECO:0000256" key="6">
    <source>
        <dbReference type="ARBA" id="ARBA00022842"/>
    </source>
</evidence>
<dbReference type="GO" id="GO:0000917">
    <property type="term" value="P:division septum assembly"/>
    <property type="evidence" value="ECO:0007669"/>
    <property type="project" value="UniProtKB-KW"/>
</dbReference>
<dbReference type="InterPro" id="IPR030393">
    <property type="entry name" value="G_ENGB_dom"/>
</dbReference>
<dbReference type="HAMAP" id="MF_00321">
    <property type="entry name" value="GTPase_EngB"/>
    <property type="match status" value="1"/>
</dbReference>
<name>A0A927C458_9BACL</name>
<evidence type="ECO:0000313" key="12">
    <source>
        <dbReference type="EMBL" id="MBD2860970.1"/>
    </source>
</evidence>
<keyword evidence="13" id="KW-1185">Reference proteome</keyword>
<keyword evidence="7 10" id="KW-0342">GTP-binding</keyword>
<dbReference type="InterPro" id="IPR027417">
    <property type="entry name" value="P-loop_NTPase"/>
</dbReference>
<comment type="cofactor">
    <cofactor evidence="1">
        <name>Mg(2+)</name>
        <dbReference type="ChEBI" id="CHEBI:18420"/>
    </cofactor>
</comment>
<protein>
    <recommendedName>
        <fullName evidence="10">Probable GTP-binding protein EngB</fullName>
    </recommendedName>
</protein>
<keyword evidence="8 10" id="KW-0717">Septation</keyword>
<reference evidence="12" key="1">
    <citation type="submission" date="2020-09" db="EMBL/GenBank/DDBJ databases">
        <title>A novel bacterium of genus Paenibacillus, isolated from South China Sea.</title>
        <authorList>
            <person name="Huang H."/>
            <person name="Mo K."/>
            <person name="Hu Y."/>
        </authorList>
    </citation>
    <scope>NUCLEOTIDE SEQUENCE</scope>
    <source>
        <strain evidence="12">IB182363</strain>
    </source>
</reference>
<dbReference type="Proteomes" id="UP000639396">
    <property type="component" value="Unassembled WGS sequence"/>
</dbReference>
<evidence type="ECO:0000256" key="5">
    <source>
        <dbReference type="ARBA" id="ARBA00022741"/>
    </source>
</evidence>
<dbReference type="GO" id="GO:0046872">
    <property type="term" value="F:metal ion binding"/>
    <property type="evidence" value="ECO:0007669"/>
    <property type="project" value="UniProtKB-KW"/>
</dbReference>
<comment type="similarity">
    <text evidence="2 10">Belongs to the TRAFAC class TrmE-Era-EngA-EngB-Septin-like GTPase superfamily. EngB GTPase family.</text>
</comment>
<dbReference type="Pfam" id="PF01926">
    <property type="entry name" value="MMR_HSR1"/>
    <property type="match status" value="1"/>
</dbReference>
<dbReference type="SUPFAM" id="SSF52540">
    <property type="entry name" value="P-loop containing nucleoside triphosphate hydrolases"/>
    <property type="match status" value="1"/>
</dbReference>
<dbReference type="GO" id="GO:0005525">
    <property type="term" value="F:GTP binding"/>
    <property type="evidence" value="ECO:0007669"/>
    <property type="project" value="UniProtKB-UniRule"/>
</dbReference>
<dbReference type="EMBL" id="JACXJA010000003">
    <property type="protein sequence ID" value="MBD2860970.1"/>
    <property type="molecule type" value="Genomic_DNA"/>
</dbReference>
<dbReference type="GO" id="GO:0005829">
    <property type="term" value="C:cytosol"/>
    <property type="evidence" value="ECO:0007669"/>
    <property type="project" value="TreeGrafter"/>
</dbReference>
<sequence>MNVTQAEFVISAVGPAQYPEEGLPEIALAGRSNVGKSSLINKMIQRKNLARTSSQPGKTQTLNFYKINGELYFVDLPGYGYAKVSRTQREQWGKFIEQYLLQRDRLRLLLLLVDARHPPTRDDVSMYDWLTHFSIPVCVVATKADKIPRSQWQKHVKQVKETLFMRGSDPLVLFSSETGLGKDELWAIIQQHTEVGQPAPQAAPEAD</sequence>
<dbReference type="RefSeq" id="WP_190924546.1">
    <property type="nucleotide sequence ID" value="NZ_JACXJA010000003.1"/>
</dbReference>
<evidence type="ECO:0000256" key="9">
    <source>
        <dbReference type="ARBA" id="ARBA00023306"/>
    </source>
</evidence>
<accession>A0A927C458</accession>
<comment type="function">
    <text evidence="10">Necessary for normal cell division and for the maintenance of normal septation.</text>
</comment>
<evidence type="ECO:0000256" key="8">
    <source>
        <dbReference type="ARBA" id="ARBA00023210"/>
    </source>
</evidence>
<keyword evidence="9 10" id="KW-0131">Cell cycle</keyword>
<evidence type="ECO:0000256" key="3">
    <source>
        <dbReference type="ARBA" id="ARBA00022618"/>
    </source>
</evidence>
<dbReference type="Gene3D" id="3.40.50.300">
    <property type="entry name" value="P-loop containing nucleotide triphosphate hydrolases"/>
    <property type="match status" value="1"/>
</dbReference>
<evidence type="ECO:0000256" key="4">
    <source>
        <dbReference type="ARBA" id="ARBA00022723"/>
    </source>
</evidence>
<evidence type="ECO:0000259" key="11">
    <source>
        <dbReference type="PROSITE" id="PS51706"/>
    </source>
</evidence>
<dbReference type="CDD" id="cd01876">
    <property type="entry name" value="YihA_EngB"/>
    <property type="match status" value="1"/>
</dbReference>
<evidence type="ECO:0000313" key="13">
    <source>
        <dbReference type="Proteomes" id="UP000639396"/>
    </source>
</evidence>
<evidence type="ECO:0000256" key="2">
    <source>
        <dbReference type="ARBA" id="ARBA00009638"/>
    </source>
</evidence>
<evidence type="ECO:0000256" key="1">
    <source>
        <dbReference type="ARBA" id="ARBA00001946"/>
    </source>
</evidence>
<dbReference type="PANTHER" id="PTHR11649">
    <property type="entry name" value="MSS1/TRME-RELATED GTP-BINDING PROTEIN"/>
    <property type="match status" value="1"/>
</dbReference>
<keyword evidence="5 10" id="KW-0547">Nucleotide-binding</keyword>
<dbReference type="FunFam" id="3.40.50.300:FF:000098">
    <property type="entry name" value="Probable GTP-binding protein EngB"/>
    <property type="match status" value="1"/>
</dbReference>
<proteinExistence type="inferred from homology"/>
<feature type="domain" description="EngB-type G" evidence="11">
    <location>
        <begin position="22"/>
        <end position="195"/>
    </location>
</feature>
<gene>
    <name evidence="10" type="primary">engB</name>
    <name evidence="12" type="ORF">IDH45_03090</name>
</gene>
<evidence type="ECO:0000256" key="10">
    <source>
        <dbReference type="HAMAP-Rule" id="MF_00321"/>
    </source>
</evidence>
<dbReference type="AlphaFoldDB" id="A0A927C458"/>
<dbReference type="PROSITE" id="PS51706">
    <property type="entry name" value="G_ENGB"/>
    <property type="match status" value="1"/>
</dbReference>